<dbReference type="Proteomes" id="UP000708208">
    <property type="component" value="Unassembled WGS sequence"/>
</dbReference>
<proteinExistence type="predicted"/>
<dbReference type="AlphaFoldDB" id="A0A8J2L0E7"/>
<organism evidence="1 2">
    <name type="scientific">Allacma fusca</name>
    <dbReference type="NCBI Taxonomy" id="39272"/>
    <lineage>
        <taxon>Eukaryota</taxon>
        <taxon>Metazoa</taxon>
        <taxon>Ecdysozoa</taxon>
        <taxon>Arthropoda</taxon>
        <taxon>Hexapoda</taxon>
        <taxon>Collembola</taxon>
        <taxon>Symphypleona</taxon>
        <taxon>Sminthuridae</taxon>
        <taxon>Allacma</taxon>
    </lineage>
</organism>
<evidence type="ECO:0000313" key="1">
    <source>
        <dbReference type="EMBL" id="CAG7826622.1"/>
    </source>
</evidence>
<protein>
    <submittedName>
        <fullName evidence="1">Uncharacterized protein</fullName>
    </submittedName>
</protein>
<comment type="caution">
    <text evidence="1">The sequence shown here is derived from an EMBL/GenBank/DDBJ whole genome shotgun (WGS) entry which is preliminary data.</text>
</comment>
<accession>A0A8J2L0E7</accession>
<evidence type="ECO:0000313" key="2">
    <source>
        <dbReference type="Proteomes" id="UP000708208"/>
    </source>
</evidence>
<name>A0A8J2L0E7_9HEXA</name>
<dbReference type="EMBL" id="CAJVCH010540519">
    <property type="protein sequence ID" value="CAG7826622.1"/>
    <property type="molecule type" value="Genomic_DNA"/>
</dbReference>
<sequence>MLSRMYQKSVLKIFTAIKTKLAKFEHSTDICWWFICRSLRRKEFQRCSDRDNHQRMAKTSWQPNLPDIWIV</sequence>
<gene>
    <name evidence="1" type="ORF">AFUS01_LOCUS36668</name>
</gene>
<reference evidence="1" key="1">
    <citation type="submission" date="2021-06" db="EMBL/GenBank/DDBJ databases">
        <authorList>
            <person name="Hodson N. C."/>
            <person name="Mongue J. A."/>
            <person name="Jaron S. K."/>
        </authorList>
    </citation>
    <scope>NUCLEOTIDE SEQUENCE</scope>
</reference>
<keyword evidence="2" id="KW-1185">Reference proteome</keyword>